<protein>
    <submittedName>
        <fullName evidence="1">Uncharacterized protein</fullName>
    </submittedName>
</protein>
<name>A0A6B3BWN1_9ACTN</name>
<accession>A0A6B3BWN1</accession>
<comment type="caution">
    <text evidence="1">The sequence shown here is derived from an EMBL/GenBank/DDBJ whole genome shotgun (WGS) entry which is preliminary data.</text>
</comment>
<gene>
    <name evidence="1" type="ORF">G3I71_23170</name>
</gene>
<organism evidence="1">
    <name type="scientific">Streptomyces sp. SID12501</name>
    <dbReference type="NCBI Taxonomy" id="2706042"/>
    <lineage>
        <taxon>Bacteria</taxon>
        <taxon>Bacillati</taxon>
        <taxon>Actinomycetota</taxon>
        <taxon>Actinomycetes</taxon>
        <taxon>Kitasatosporales</taxon>
        <taxon>Streptomycetaceae</taxon>
        <taxon>Streptomyces</taxon>
    </lineage>
</organism>
<sequence length="128" mass="13558">MTFDGWAYAVAVDGRDVSDQVAAVDVRADPHELPRVVLHLWPPGTWPTELDVLARVEVGVPAEPGAAVAAFLDALDPLEVERAALTRADLENVPGGGTAAVLRQLAECARGGTLVDVWTMCSTRTRAS</sequence>
<dbReference type="EMBL" id="JAAGLU010000019">
    <property type="protein sequence ID" value="NEC88646.1"/>
    <property type="molecule type" value="Genomic_DNA"/>
</dbReference>
<dbReference type="AlphaFoldDB" id="A0A6B3BWN1"/>
<evidence type="ECO:0000313" key="1">
    <source>
        <dbReference type="EMBL" id="NEC88646.1"/>
    </source>
</evidence>
<dbReference type="RefSeq" id="WP_164316818.1">
    <property type="nucleotide sequence ID" value="NZ_JAAGLU010000019.1"/>
</dbReference>
<reference evidence="1" key="1">
    <citation type="submission" date="2020-01" db="EMBL/GenBank/DDBJ databases">
        <title>Insect and environment-associated Actinomycetes.</title>
        <authorList>
            <person name="Currrie C."/>
            <person name="Chevrette M."/>
            <person name="Carlson C."/>
            <person name="Stubbendieck R."/>
            <person name="Wendt-Pienkowski E."/>
        </authorList>
    </citation>
    <scope>NUCLEOTIDE SEQUENCE</scope>
    <source>
        <strain evidence="1">SID12501</strain>
    </source>
</reference>
<proteinExistence type="predicted"/>